<keyword evidence="2" id="KW-1185">Reference proteome</keyword>
<feature type="non-terminal residue" evidence="1">
    <location>
        <position position="88"/>
    </location>
</feature>
<gene>
    <name evidence="1" type="ORF">pdam_00011828</name>
</gene>
<dbReference type="Proteomes" id="UP000275408">
    <property type="component" value="Unassembled WGS sequence"/>
</dbReference>
<organism evidence="1 2">
    <name type="scientific">Pocillopora damicornis</name>
    <name type="common">Cauliflower coral</name>
    <name type="synonym">Millepora damicornis</name>
    <dbReference type="NCBI Taxonomy" id="46731"/>
    <lineage>
        <taxon>Eukaryota</taxon>
        <taxon>Metazoa</taxon>
        <taxon>Cnidaria</taxon>
        <taxon>Anthozoa</taxon>
        <taxon>Hexacorallia</taxon>
        <taxon>Scleractinia</taxon>
        <taxon>Astrocoeniina</taxon>
        <taxon>Pocilloporidae</taxon>
        <taxon>Pocillopora</taxon>
    </lineage>
</organism>
<evidence type="ECO:0000313" key="2">
    <source>
        <dbReference type="Proteomes" id="UP000275408"/>
    </source>
</evidence>
<evidence type="ECO:0000313" key="1">
    <source>
        <dbReference type="EMBL" id="RMX38397.1"/>
    </source>
</evidence>
<name>A0A3M6TAI8_POCDA</name>
<accession>A0A3M6TAI8</accession>
<comment type="caution">
    <text evidence="1">The sequence shown here is derived from an EMBL/GenBank/DDBJ whole genome shotgun (WGS) entry which is preliminary data.</text>
</comment>
<protein>
    <submittedName>
        <fullName evidence="1">Uncharacterized protein</fullName>
    </submittedName>
</protein>
<proteinExistence type="predicted"/>
<sequence length="88" mass="9824">MSIQFTVIMQPAMTVQEQTTIIAVLRKVTTCLYLMPRNRARNLSTLIAASVNKDDKQRAVLISVMKIGSEISPAHKSVIARKLNKILD</sequence>
<dbReference type="AlphaFoldDB" id="A0A3M6TAI8"/>
<dbReference type="EMBL" id="RCHS01004016">
    <property type="protein sequence ID" value="RMX38397.1"/>
    <property type="molecule type" value="Genomic_DNA"/>
</dbReference>
<reference evidence="1 2" key="1">
    <citation type="journal article" date="2018" name="Sci. Rep.">
        <title>Comparative analysis of the Pocillopora damicornis genome highlights role of immune system in coral evolution.</title>
        <authorList>
            <person name="Cunning R."/>
            <person name="Bay R.A."/>
            <person name="Gillette P."/>
            <person name="Baker A.C."/>
            <person name="Traylor-Knowles N."/>
        </authorList>
    </citation>
    <scope>NUCLEOTIDE SEQUENCE [LARGE SCALE GENOMIC DNA]</scope>
    <source>
        <strain evidence="1">RSMAS</strain>
        <tissue evidence="1">Whole animal</tissue>
    </source>
</reference>